<gene>
    <name evidence="1" type="ORF">EVOR1521_LOCUS2629</name>
</gene>
<sequence>MSQFYACVYWPWDVMMMLFNELYTMLVPLFVPDRHWVVSTMLWALKYKTQNWWHVRAKNVRASLPSAASAFPLAYEPWIGDEPYGGLEQAMYWYSLTDFEQFPHLGHFRSVPELLEQLRSLRPEEVKAGMRSFNEATLRSSLDFYRWAAASLLSGSVLPRL</sequence>
<accession>A0AA36HNT7</accession>
<reference evidence="1" key="1">
    <citation type="submission" date="2023-08" db="EMBL/GenBank/DDBJ databases">
        <authorList>
            <person name="Chen Y."/>
            <person name="Shah S."/>
            <person name="Dougan E. K."/>
            <person name="Thang M."/>
            <person name="Chan C."/>
        </authorList>
    </citation>
    <scope>NUCLEOTIDE SEQUENCE</scope>
</reference>
<proteinExistence type="predicted"/>
<comment type="caution">
    <text evidence="1">The sequence shown here is derived from an EMBL/GenBank/DDBJ whole genome shotgun (WGS) entry which is preliminary data.</text>
</comment>
<dbReference type="AlphaFoldDB" id="A0AA36HNT7"/>
<dbReference type="EMBL" id="CAUJNA010000143">
    <property type="protein sequence ID" value="CAJ1372590.1"/>
    <property type="molecule type" value="Genomic_DNA"/>
</dbReference>
<dbReference type="Proteomes" id="UP001178507">
    <property type="component" value="Unassembled WGS sequence"/>
</dbReference>
<organism evidence="1 2">
    <name type="scientific">Effrenium voratum</name>
    <dbReference type="NCBI Taxonomy" id="2562239"/>
    <lineage>
        <taxon>Eukaryota</taxon>
        <taxon>Sar</taxon>
        <taxon>Alveolata</taxon>
        <taxon>Dinophyceae</taxon>
        <taxon>Suessiales</taxon>
        <taxon>Symbiodiniaceae</taxon>
        <taxon>Effrenium</taxon>
    </lineage>
</organism>
<evidence type="ECO:0000313" key="1">
    <source>
        <dbReference type="EMBL" id="CAJ1372590.1"/>
    </source>
</evidence>
<keyword evidence="2" id="KW-1185">Reference proteome</keyword>
<name>A0AA36HNT7_9DINO</name>
<evidence type="ECO:0000313" key="2">
    <source>
        <dbReference type="Proteomes" id="UP001178507"/>
    </source>
</evidence>
<protein>
    <submittedName>
        <fullName evidence="1">Uncharacterized protein</fullName>
    </submittedName>
</protein>